<gene>
    <name evidence="1" type="ORF">ANCCAN_29836</name>
</gene>
<evidence type="ECO:0000313" key="1">
    <source>
        <dbReference type="EMBL" id="RCN24467.1"/>
    </source>
</evidence>
<reference evidence="1 2" key="1">
    <citation type="submission" date="2014-10" db="EMBL/GenBank/DDBJ databases">
        <title>Draft genome of the hookworm Ancylostoma caninum.</title>
        <authorList>
            <person name="Mitreva M."/>
        </authorList>
    </citation>
    <scope>NUCLEOTIDE SEQUENCE [LARGE SCALE GENOMIC DNA]</scope>
    <source>
        <strain evidence="1 2">Baltimore</strain>
    </source>
</reference>
<accession>A0A368F2P0</accession>
<keyword evidence="2" id="KW-1185">Reference proteome</keyword>
<protein>
    <submittedName>
        <fullName evidence="1">Uncharacterized protein</fullName>
    </submittedName>
</protein>
<proteinExistence type="predicted"/>
<dbReference type="AlphaFoldDB" id="A0A368F2P0"/>
<name>A0A368F2P0_ANCCA</name>
<evidence type="ECO:0000313" key="2">
    <source>
        <dbReference type="Proteomes" id="UP000252519"/>
    </source>
</evidence>
<dbReference type="Proteomes" id="UP000252519">
    <property type="component" value="Unassembled WGS sequence"/>
</dbReference>
<organism evidence="1 2">
    <name type="scientific">Ancylostoma caninum</name>
    <name type="common">Dog hookworm</name>
    <dbReference type="NCBI Taxonomy" id="29170"/>
    <lineage>
        <taxon>Eukaryota</taxon>
        <taxon>Metazoa</taxon>
        <taxon>Ecdysozoa</taxon>
        <taxon>Nematoda</taxon>
        <taxon>Chromadorea</taxon>
        <taxon>Rhabditida</taxon>
        <taxon>Rhabditina</taxon>
        <taxon>Rhabditomorpha</taxon>
        <taxon>Strongyloidea</taxon>
        <taxon>Ancylostomatidae</taxon>
        <taxon>Ancylostomatinae</taxon>
        <taxon>Ancylostoma</taxon>
    </lineage>
</organism>
<dbReference type="EMBL" id="JOJR01019578">
    <property type="protein sequence ID" value="RCN24467.1"/>
    <property type="molecule type" value="Genomic_DNA"/>
</dbReference>
<comment type="caution">
    <text evidence="1">The sequence shown here is derived from an EMBL/GenBank/DDBJ whole genome shotgun (WGS) entry which is preliminary data.</text>
</comment>
<sequence>MFHDLVTSGWRTMCRVNVSGFARDSCSSTT</sequence>